<evidence type="ECO:0000313" key="2">
    <source>
        <dbReference type="Proteomes" id="UP000277294"/>
    </source>
</evidence>
<protein>
    <submittedName>
        <fullName evidence="1">Uncharacterized protein</fullName>
    </submittedName>
</protein>
<reference evidence="1 2" key="1">
    <citation type="submission" date="2018-10" db="EMBL/GenBank/DDBJ databases">
        <authorList>
            <person name="Criscuolo A."/>
        </authorList>
    </citation>
    <scope>NUCLEOTIDE SEQUENCE [LARGE SCALE GENOMIC DNA]</scope>
    <source>
        <strain evidence="1">DnA1</strain>
    </source>
</reference>
<proteinExistence type="predicted"/>
<dbReference type="EMBL" id="UWPJ01000023">
    <property type="protein sequence ID" value="VCU70707.1"/>
    <property type="molecule type" value="Genomic_DNA"/>
</dbReference>
<name>A0A3P4B337_9BURK</name>
<organism evidence="1 2">
    <name type="scientific">Pigmentiphaga humi</name>
    <dbReference type="NCBI Taxonomy" id="2478468"/>
    <lineage>
        <taxon>Bacteria</taxon>
        <taxon>Pseudomonadati</taxon>
        <taxon>Pseudomonadota</taxon>
        <taxon>Betaproteobacteria</taxon>
        <taxon>Burkholderiales</taxon>
        <taxon>Alcaligenaceae</taxon>
        <taxon>Pigmentiphaga</taxon>
    </lineage>
</organism>
<evidence type="ECO:0000313" key="1">
    <source>
        <dbReference type="EMBL" id="VCU70707.1"/>
    </source>
</evidence>
<dbReference type="AlphaFoldDB" id="A0A3P4B337"/>
<accession>A0A3P4B337</accession>
<sequence length="56" mass="5925">MTPPYALTRAPQGAKRVDRQSRIHRFLGLQEVFGFAALSASHRDSCEAGGVPGGVG</sequence>
<keyword evidence="2" id="KW-1185">Reference proteome</keyword>
<gene>
    <name evidence="1" type="ORF">PIGHUM_02783</name>
</gene>
<dbReference type="Proteomes" id="UP000277294">
    <property type="component" value="Unassembled WGS sequence"/>
</dbReference>